<gene>
    <name evidence="2" type="ORF">AVEN_144384_1</name>
</gene>
<sequence>MQKENSALPWHPGNTERPDTTKNNMGTVAEYIIASIMSSSSEDLPPLAEPYCIIMPASDSTSAFCAKPSYDLRKPVGVYEKVYGRPLPLVFLKSVEPKVPVADGRSPNQQLLCQSSKQCPKGIKKILECPTYPHRVQSLLFSLERKRN</sequence>
<name>A0A4Y2E687_ARAVE</name>
<protein>
    <submittedName>
        <fullName evidence="2">Uncharacterized protein</fullName>
    </submittedName>
</protein>
<comment type="caution">
    <text evidence="2">The sequence shown here is derived from an EMBL/GenBank/DDBJ whole genome shotgun (WGS) entry which is preliminary data.</text>
</comment>
<dbReference type="AlphaFoldDB" id="A0A4Y2E687"/>
<dbReference type="Proteomes" id="UP000499080">
    <property type="component" value="Unassembled WGS sequence"/>
</dbReference>
<organism evidence="2 3">
    <name type="scientific">Araneus ventricosus</name>
    <name type="common">Orbweaver spider</name>
    <name type="synonym">Epeira ventricosa</name>
    <dbReference type="NCBI Taxonomy" id="182803"/>
    <lineage>
        <taxon>Eukaryota</taxon>
        <taxon>Metazoa</taxon>
        <taxon>Ecdysozoa</taxon>
        <taxon>Arthropoda</taxon>
        <taxon>Chelicerata</taxon>
        <taxon>Arachnida</taxon>
        <taxon>Araneae</taxon>
        <taxon>Araneomorphae</taxon>
        <taxon>Entelegynae</taxon>
        <taxon>Araneoidea</taxon>
        <taxon>Araneidae</taxon>
        <taxon>Araneus</taxon>
    </lineage>
</organism>
<evidence type="ECO:0000313" key="3">
    <source>
        <dbReference type="Proteomes" id="UP000499080"/>
    </source>
</evidence>
<feature type="region of interest" description="Disordered" evidence="1">
    <location>
        <begin position="1"/>
        <end position="23"/>
    </location>
</feature>
<evidence type="ECO:0000256" key="1">
    <source>
        <dbReference type="SAM" id="MobiDB-lite"/>
    </source>
</evidence>
<proteinExistence type="predicted"/>
<dbReference type="EMBL" id="BGPR01000523">
    <property type="protein sequence ID" value="GBM24640.1"/>
    <property type="molecule type" value="Genomic_DNA"/>
</dbReference>
<accession>A0A4Y2E687</accession>
<reference evidence="2 3" key="1">
    <citation type="journal article" date="2019" name="Sci. Rep.">
        <title>Orb-weaving spider Araneus ventricosus genome elucidates the spidroin gene catalogue.</title>
        <authorList>
            <person name="Kono N."/>
            <person name="Nakamura H."/>
            <person name="Ohtoshi R."/>
            <person name="Moran D.A.P."/>
            <person name="Shinohara A."/>
            <person name="Yoshida Y."/>
            <person name="Fujiwara M."/>
            <person name="Mori M."/>
            <person name="Tomita M."/>
            <person name="Arakawa K."/>
        </authorList>
    </citation>
    <scope>NUCLEOTIDE SEQUENCE [LARGE SCALE GENOMIC DNA]</scope>
</reference>
<evidence type="ECO:0000313" key="2">
    <source>
        <dbReference type="EMBL" id="GBM24640.1"/>
    </source>
</evidence>
<keyword evidence="3" id="KW-1185">Reference proteome</keyword>